<comment type="similarity">
    <text evidence="2">Belongs to the TIP family.</text>
</comment>
<feature type="chain" id="PRO_5041991941" evidence="9">
    <location>
        <begin position="25"/>
        <end position="663"/>
    </location>
</feature>
<feature type="signal peptide" evidence="9">
    <location>
        <begin position="1"/>
        <end position="24"/>
    </location>
</feature>
<keyword evidence="4 9" id="KW-0732">Signal</keyword>
<evidence type="ECO:0000256" key="1">
    <source>
        <dbReference type="ARBA" id="ARBA00004479"/>
    </source>
</evidence>
<dbReference type="Gene3D" id="2.130.10.130">
    <property type="entry name" value="Integrin alpha, N-terminal"/>
    <property type="match status" value="1"/>
</dbReference>
<dbReference type="InterPro" id="IPR013517">
    <property type="entry name" value="FG-GAP"/>
</dbReference>
<evidence type="ECO:0000256" key="5">
    <source>
        <dbReference type="ARBA" id="ARBA00022989"/>
    </source>
</evidence>
<dbReference type="Pfam" id="PF23122">
    <property type="entry name" value="C2_ITFG1"/>
    <property type="match status" value="1"/>
</dbReference>
<evidence type="ECO:0000256" key="9">
    <source>
        <dbReference type="SAM" id="SignalP"/>
    </source>
</evidence>
<reference evidence="11" key="2">
    <citation type="submission" date="2021-05" db="EMBL/GenBank/DDBJ databases">
        <authorList>
            <person name="Pain A."/>
        </authorList>
    </citation>
    <scope>NUCLEOTIDE SEQUENCE</scope>
    <source>
        <strain evidence="11">1802A</strain>
    </source>
</reference>
<name>A0AAD9LL66_BABDI</name>
<organism evidence="11 12">
    <name type="scientific">Babesia divergens</name>
    <dbReference type="NCBI Taxonomy" id="32595"/>
    <lineage>
        <taxon>Eukaryota</taxon>
        <taxon>Sar</taxon>
        <taxon>Alveolata</taxon>
        <taxon>Apicomplexa</taxon>
        <taxon>Aconoidasida</taxon>
        <taxon>Piroplasmida</taxon>
        <taxon>Babesiidae</taxon>
        <taxon>Babesia</taxon>
    </lineage>
</organism>
<dbReference type="AlphaFoldDB" id="A0AAD9LL66"/>
<evidence type="ECO:0000256" key="4">
    <source>
        <dbReference type="ARBA" id="ARBA00022729"/>
    </source>
</evidence>
<dbReference type="PANTHER" id="PTHR13412">
    <property type="entry name" value="T-CELL IMMUNOMODULATORY PROTEIN HOMOLOG"/>
    <property type="match status" value="1"/>
</dbReference>
<evidence type="ECO:0000256" key="2">
    <source>
        <dbReference type="ARBA" id="ARBA00006496"/>
    </source>
</evidence>
<keyword evidence="3 8" id="KW-0812">Transmembrane</keyword>
<feature type="domain" description="T-cell immunomodulatory protein TIP C2" evidence="10">
    <location>
        <begin position="516"/>
        <end position="612"/>
    </location>
</feature>
<evidence type="ECO:0000313" key="11">
    <source>
        <dbReference type="EMBL" id="KAK1939444.1"/>
    </source>
</evidence>
<dbReference type="InterPro" id="IPR057089">
    <property type="entry name" value="C2_TIP"/>
</dbReference>
<accession>A0AAD9LL66</accession>
<keyword evidence="7" id="KW-0325">Glycoprotein</keyword>
<keyword evidence="12" id="KW-1185">Reference proteome</keyword>
<evidence type="ECO:0000256" key="3">
    <source>
        <dbReference type="ARBA" id="ARBA00022692"/>
    </source>
</evidence>
<dbReference type="GO" id="GO:0005886">
    <property type="term" value="C:plasma membrane"/>
    <property type="evidence" value="ECO:0007669"/>
    <property type="project" value="TreeGrafter"/>
</dbReference>
<dbReference type="InterPro" id="IPR024881">
    <property type="entry name" value="Tip"/>
</dbReference>
<dbReference type="Pfam" id="PF13517">
    <property type="entry name" value="FG-GAP_3"/>
    <property type="match status" value="1"/>
</dbReference>
<dbReference type="EMBL" id="JAHBMH010000007">
    <property type="protein sequence ID" value="KAK1939444.1"/>
    <property type="molecule type" value="Genomic_DNA"/>
</dbReference>
<evidence type="ECO:0000259" key="10">
    <source>
        <dbReference type="Pfam" id="PF23122"/>
    </source>
</evidence>
<evidence type="ECO:0000256" key="8">
    <source>
        <dbReference type="SAM" id="Phobius"/>
    </source>
</evidence>
<protein>
    <submittedName>
        <fullName evidence="11">T-cell immunomodulatory protein-like protein</fullName>
    </submittedName>
</protein>
<gene>
    <name evidence="11" type="ORF">X943_000060</name>
</gene>
<evidence type="ECO:0000256" key="6">
    <source>
        <dbReference type="ARBA" id="ARBA00023136"/>
    </source>
</evidence>
<dbReference type="PANTHER" id="PTHR13412:SF0">
    <property type="entry name" value="T-CELL IMMUNOMODULATORY PROTEIN"/>
    <property type="match status" value="1"/>
</dbReference>
<feature type="transmembrane region" description="Helical" evidence="8">
    <location>
        <begin position="623"/>
        <end position="641"/>
    </location>
</feature>
<dbReference type="InterPro" id="IPR028994">
    <property type="entry name" value="Integrin_alpha_N"/>
</dbReference>
<dbReference type="SUPFAM" id="SSF69318">
    <property type="entry name" value="Integrin alpha N-terminal domain"/>
    <property type="match status" value="1"/>
</dbReference>
<sequence>MSTYGVQWLLRWVILALAISKVGTGYEIKQLSHIFRYKGRITDFGDYDGNGQLSVLTYYFKDDVSTIYVFPVSSTSVEQEPLATLEIPGRVVGAVGVDINMDSALDVLVILKTTTDKYHLMVLYQEKITGRLSMGWDSEKAVNMNAIDEEKLSALNVKRNRVMNRDDYKFTSIYPMVLDINGDGLVDFLCQTEDKKLFVWTNCGTTFLPFLLEDVPACTFEGHFVGHIPSPHSSAFVDIDGDCRADLVLLVEHGKKRYLQIWQADADGHQMKYTRNPEKDIQLPQHHGQVSFADINGDGTIDIAVPYCTEVDTNGNCTSGSNIAITFNKQKPFCSYIWNNPNSDQCRKATELCSRSDFDFGTIHSAPPENIVLPPNMRFDGNMDNPITLSLGDLNNDGYPDLIALAVDGTNAKPVVMVYKNLLPRDSSATEVRTFDNYVQISTEWAGNCQLRVAALDLFEDGITEVGIFASNEDTPNNSAAQFYTIMNVSIGLFMKAMVKGLAEGEKPSSISILSTGHNVHGPTFKITVIDVYGTKSPRCSTIRAQSAYSPLLPPYSMFGLGKTNNYIEEFYLGMPSRSSSYSNMWISIIPNCSVIAVPYRLFYPNEWAVKLSLSPSKEIYKILITTLVCLASLGIIILGFDIKERREDSEQEKGFRQKFIIN</sequence>
<comment type="subcellular location">
    <subcellularLocation>
        <location evidence="1">Membrane</location>
        <topology evidence="1">Single-pass type I membrane protein</topology>
    </subcellularLocation>
</comment>
<comment type="caution">
    <text evidence="11">The sequence shown here is derived from an EMBL/GenBank/DDBJ whole genome shotgun (WGS) entry which is preliminary data.</text>
</comment>
<evidence type="ECO:0000256" key="7">
    <source>
        <dbReference type="ARBA" id="ARBA00023180"/>
    </source>
</evidence>
<reference evidence="11" key="1">
    <citation type="journal article" date="2014" name="Nucleic Acids Res.">
        <title>The evolutionary dynamics of variant antigen genes in Babesia reveal a history of genomic innovation underlying host-parasite interaction.</title>
        <authorList>
            <person name="Jackson A.P."/>
            <person name="Otto T.D."/>
            <person name="Darby A."/>
            <person name="Ramaprasad A."/>
            <person name="Xia D."/>
            <person name="Echaide I.E."/>
            <person name="Farber M."/>
            <person name="Gahlot S."/>
            <person name="Gamble J."/>
            <person name="Gupta D."/>
            <person name="Gupta Y."/>
            <person name="Jackson L."/>
            <person name="Malandrin L."/>
            <person name="Malas T.B."/>
            <person name="Moussa E."/>
            <person name="Nair M."/>
            <person name="Reid A.J."/>
            <person name="Sanders M."/>
            <person name="Sharma J."/>
            <person name="Tracey A."/>
            <person name="Quail M.A."/>
            <person name="Weir W."/>
            <person name="Wastling J.M."/>
            <person name="Hall N."/>
            <person name="Willadsen P."/>
            <person name="Lingelbach K."/>
            <person name="Shiels B."/>
            <person name="Tait A."/>
            <person name="Berriman M."/>
            <person name="Allred D.R."/>
            <person name="Pain A."/>
        </authorList>
    </citation>
    <scope>NUCLEOTIDE SEQUENCE</scope>
    <source>
        <strain evidence="11">1802A</strain>
    </source>
</reference>
<proteinExistence type="inferred from homology"/>
<keyword evidence="6 8" id="KW-0472">Membrane</keyword>
<keyword evidence="5 8" id="KW-1133">Transmembrane helix</keyword>
<evidence type="ECO:0000313" key="12">
    <source>
        <dbReference type="Proteomes" id="UP001195914"/>
    </source>
</evidence>
<dbReference type="Proteomes" id="UP001195914">
    <property type="component" value="Unassembled WGS sequence"/>
</dbReference>